<dbReference type="Pfam" id="PF03724">
    <property type="entry name" value="META"/>
    <property type="match status" value="1"/>
</dbReference>
<gene>
    <name evidence="2" type="ORF">HH304_17070</name>
</gene>
<dbReference type="InterPro" id="IPR053147">
    <property type="entry name" value="Hsp_HslJ-like"/>
</dbReference>
<feature type="domain" description="DUF306" evidence="1">
    <location>
        <begin position="144"/>
        <end position="253"/>
    </location>
</feature>
<dbReference type="InterPro" id="IPR007298">
    <property type="entry name" value="Cu-R_lipoprotein_NlpE"/>
</dbReference>
<dbReference type="PANTHER" id="PTHR35535">
    <property type="entry name" value="HEAT SHOCK PROTEIN HSLJ"/>
    <property type="match status" value="1"/>
</dbReference>
<evidence type="ECO:0000259" key="1">
    <source>
        <dbReference type="Pfam" id="PF03724"/>
    </source>
</evidence>
<dbReference type="EMBL" id="JABBNU010000011">
    <property type="protein sequence ID" value="NMM50123.1"/>
    <property type="molecule type" value="Genomic_DNA"/>
</dbReference>
<dbReference type="PANTHER" id="PTHR35535:SF1">
    <property type="entry name" value="HEAT SHOCK PROTEIN HSLJ"/>
    <property type="match status" value="1"/>
</dbReference>
<dbReference type="InterPro" id="IPR005184">
    <property type="entry name" value="DUF306_Meta_HslJ"/>
</dbReference>
<dbReference type="AlphaFoldDB" id="A0A848J006"/>
<sequence>MKNSMLFILCIMCLIGCKSNSTSDNNQSYSGDNSNVSVDWDGRYLGVLPCADCNGIKTTIDLNKDKTFSMSTVYLGKSDQTYTHNGSFEWYDNGSKIKLKSEDMDGAFIVGENQLIHLDKEGNRIDGDMGDKYVLKKLDMSTMKELTDNKWKLTRLLGRDIEIEGDKDVFLEFDASESRVSGFAGCNNFFGTFIWEGDTRIRFSQIGSTQKMCIKNMEIESDLLKALQNTDSYTINNGVLSISKARRAPFAQFQKM</sequence>
<reference evidence="2 3" key="1">
    <citation type="submission" date="2020-04" db="EMBL/GenBank/DDBJ databases">
        <title>Flammeovirgaceae bacterium KN852 isolated from deep sea.</title>
        <authorList>
            <person name="Zhang D.-C."/>
        </authorList>
    </citation>
    <scope>NUCLEOTIDE SEQUENCE [LARGE SCALE GENOMIC DNA]</scope>
    <source>
        <strain evidence="2 3">KN852</strain>
    </source>
</reference>
<organism evidence="2 3">
    <name type="scientific">Marinigracilibium pacificum</name>
    <dbReference type="NCBI Taxonomy" id="2729599"/>
    <lineage>
        <taxon>Bacteria</taxon>
        <taxon>Pseudomonadati</taxon>
        <taxon>Bacteroidota</taxon>
        <taxon>Cytophagia</taxon>
        <taxon>Cytophagales</taxon>
        <taxon>Flammeovirgaceae</taxon>
        <taxon>Marinigracilibium</taxon>
    </lineage>
</organism>
<dbReference type="Gene3D" id="2.40.128.640">
    <property type="match status" value="1"/>
</dbReference>
<accession>A0A848J006</accession>
<dbReference type="Proteomes" id="UP000559010">
    <property type="component" value="Unassembled WGS sequence"/>
</dbReference>
<name>A0A848J006_9BACT</name>
<dbReference type="Pfam" id="PF04170">
    <property type="entry name" value="NlpE"/>
    <property type="match status" value="1"/>
</dbReference>
<protein>
    <submittedName>
        <fullName evidence="2">META domain-containing protein</fullName>
    </submittedName>
</protein>
<evidence type="ECO:0000313" key="2">
    <source>
        <dbReference type="EMBL" id="NMM50123.1"/>
    </source>
</evidence>
<proteinExistence type="predicted"/>
<evidence type="ECO:0000313" key="3">
    <source>
        <dbReference type="Proteomes" id="UP000559010"/>
    </source>
</evidence>
<dbReference type="Gene3D" id="2.40.128.270">
    <property type="match status" value="1"/>
</dbReference>
<dbReference type="InterPro" id="IPR038670">
    <property type="entry name" value="HslJ-like_sf"/>
</dbReference>
<keyword evidence="3" id="KW-1185">Reference proteome</keyword>
<comment type="caution">
    <text evidence="2">The sequence shown here is derived from an EMBL/GenBank/DDBJ whole genome shotgun (WGS) entry which is preliminary data.</text>
</comment>
<dbReference type="RefSeq" id="WP_169684384.1">
    <property type="nucleotide sequence ID" value="NZ_JABBNU010000011.1"/>
</dbReference>